<dbReference type="PANTHER" id="PTHR43081:SF1">
    <property type="entry name" value="ADENYLATE CYCLASE, TERMINAL-DIFFERENTIATION SPECIFIC"/>
    <property type="match status" value="1"/>
</dbReference>
<dbReference type="Proteomes" id="UP000014541">
    <property type="component" value="Unassembled WGS sequence"/>
</dbReference>
<dbReference type="OrthoDB" id="9806704at2"/>
<feature type="domain" description="Guanylate cyclase" evidence="2">
    <location>
        <begin position="668"/>
        <end position="802"/>
    </location>
</feature>
<organism evidence="3 4">
    <name type="scientific">Treponema maltophilum ATCC 51939</name>
    <dbReference type="NCBI Taxonomy" id="1125699"/>
    <lineage>
        <taxon>Bacteria</taxon>
        <taxon>Pseudomonadati</taxon>
        <taxon>Spirochaetota</taxon>
        <taxon>Spirochaetia</taxon>
        <taxon>Spirochaetales</taxon>
        <taxon>Treponemataceae</taxon>
        <taxon>Treponema</taxon>
    </lineage>
</organism>
<feature type="transmembrane region" description="Helical" evidence="1">
    <location>
        <begin position="606"/>
        <end position="626"/>
    </location>
</feature>
<accession>S3L4D3</accession>
<dbReference type="Gene3D" id="3.30.70.1230">
    <property type="entry name" value="Nucleotide cyclase"/>
    <property type="match status" value="1"/>
</dbReference>
<feature type="transmembrane region" description="Helical" evidence="1">
    <location>
        <begin position="551"/>
        <end position="570"/>
    </location>
</feature>
<dbReference type="SMART" id="SM00044">
    <property type="entry name" value="CYCc"/>
    <property type="match status" value="1"/>
</dbReference>
<dbReference type="SMART" id="SM01080">
    <property type="entry name" value="CHASE2"/>
    <property type="match status" value="1"/>
</dbReference>
<dbReference type="GO" id="GO:0035556">
    <property type="term" value="P:intracellular signal transduction"/>
    <property type="evidence" value="ECO:0007669"/>
    <property type="project" value="InterPro"/>
</dbReference>
<dbReference type="GO" id="GO:0004016">
    <property type="term" value="F:adenylate cyclase activity"/>
    <property type="evidence" value="ECO:0007669"/>
    <property type="project" value="UniProtKB-ARBA"/>
</dbReference>
<protein>
    <recommendedName>
        <fullName evidence="2">Guanylate cyclase domain-containing protein</fullName>
    </recommendedName>
</protein>
<comment type="caution">
    <text evidence="3">The sequence shown here is derived from an EMBL/GenBank/DDBJ whole genome shotgun (WGS) entry which is preliminary data.</text>
</comment>
<sequence length="931" mass="103417">MKKQEKEHFFSIFRPEILICTAVVLLTAFGSVIGIFEKLELRMYDILVAVKPAVPKQKDILIAAIDDASIGEIGTFPWSRDILGDALIRMRELGAQTAVFDIEYVSPSQRGIDPVVENSLPERFGRSETQIASLIEDLSDAVARGDLPPAYAPETAKDLVESYVAPEFKDLQNAVVGKLSRDNDVYFANAIHFFGNTWLTINACDMGINIPDELNEYVRDNVLLKNVTAPAGLIAHENDLFLAQQQLTRKMTPALLVLMKQAQGAGFTNVVLDSDGTRRRIELLHESDGLYIPQLMLAPLLKMLQTDTLVRTKSSLVLKNALFPGEERPRDVSIPLDSNGRMLINWIPDAFRNSFKNESVLFLYDLDKKEQAIFSILQSLAGFRLGRGGAMLGYYDAANYLTASYADLQTAKRELLEDTENPSRTDPRYDDYFERRRTFFGECAELLDPMYEQEILSLLNELTTDENRAEIADIASSVTDKFSKLASYLKEYNNLFTELQSLYGGAICIIGHTASNSTDLGTTPFWGQYPNIGTHANVLNTILNENFITPIPWYVGFACCAFVLFIIVFFDRRISITALNIIGASGIVAVPLISFVLIQFGVYTPFVGSFLAVVLCYIGTSLYRFASAEKDKTFLRRAFSTYLSEKVVDEIVNDPSKLTLGGEEKKITALFTDIKSFSTLSEKVTPVQLVNILNEYLTDLSNIILNHQGTIDKYIGDAIVSFFGAPITVEDHAWQACVAAVRMKEAEVRLNKRMTEEGGLPMPLQTRIGINTGNMVVGNMGTDMKMNYTIMGNDVNLAARLEGVNKSYASWILASESTWDAANTGANAGTLLGRRLDRVRVIGIEQPVQLYNILGIKSEASADQVECVKVFHAGLDRYLQKDFEGAKKLFQTASRILPGDGPSEVFAARCTEFIKTGVPKNWSGVLTMTTK</sequence>
<dbReference type="PROSITE" id="PS50125">
    <property type="entry name" value="GUANYLATE_CYCLASE_2"/>
    <property type="match status" value="1"/>
</dbReference>
<dbReference type="eggNOG" id="COG2114">
    <property type="taxonomic scope" value="Bacteria"/>
</dbReference>
<dbReference type="PATRIC" id="fig|1125699.3.peg.2022"/>
<name>S3L4D3_TREMA</name>
<evidence type="ECO:0000259" key="2">
    <source>
        <dbReference type="PROSITE" id="PS50125"/>
    </source>
</evidence>
<dbReference type="InterPro" id="IPR001054">
    <property type="entry name" value="A/G_cyclase"/>
</dbReference>
<dbReference type="CDD" id="cd07302">
    <property type="entry name" value="CHD"/>
    <property type="match status" value="1"/>
</dbReference>
<dbReference type="GO" id="GO:0006171">
    <property type="term" value="P:cAMP biosynthetic process"/>
    <property type="evidence" value="ECO:0007669"/>
    <property type="project" value="TreeGrafter"/>
</dbReference>
<gene>
    <name evidence="3" type="ORF">HMPREF9194_02000</name>
</gene>
<dbReference type="PANTHER" id="PTHR43081">
    <property type="entry name" value="ADENYLATE CYCLASE, TERMINAL-DIFFERENTIATION SPECIFIC-RELATED"/>
    <property type="match status" value="1"/>
</dbReference>
<keyword evidence="1" id="KW-1133">Transmembrane helix</keyword>
<dbReference type="SUPFAM" id="SSF55073">
    <property type="entry name" value="Nucleotide cyclase"/>
    <property type="match status" value="1"/>
</dbReference>
<dbReference type="RefSeq" id="WP_016526258.1">
    <property type="nucleotide sequence ID" value="NZ_KE332518.1"/>
</dbReference>
<dbReference type="EMBL" id="ATFF01000006">
    <property type="protein sequence ID" value="EPF31649.1"/>
    <property type="molecule type" value="Genomic_DNA"/>
</dbReference>
<dbReference type="InterPro" id="IPR007890">
    <property type="entry name" value="CHASE2"/>
</dbReference>
<proteinExistence type="predicted"/>
<keyword evidence="1" id="KW-0812">Transmembrane</keyword>
<dbReference type="HOGENOM" id="CLU_000445_85_1_12"/>
<dbReference type="AlphaFoldDB" id="S3L4D3"/>
<keyword evidence="1" id="KW-0472">Membrane</keyword>
<dbReference type="STRING" id="1125699.HMPREF9194_02000"/>
<evidence type="ECO:0000256" key="1">
    <source>
        <dbReference type="SAM" id="Phobius"/>
    </source>
</evidence>
<evidence type="ECO:0000313" key="3">
    <source>
        <dbReference type="EMBL" id="EPF31649.1"/>
    </source>
</evidence>
<dbReference type="eggNOG" id="COG4252">
    <property type="taxonomic scope" value="Bacteria"/>
</dbReference>
<evidence type="ECO:0000313" key="4">
    <source>
        <dbReference type="Proteomes" id="UP000014541"/>
    </source>
</evidence>
<dbReference type="Pfam" id="PF00211">
    <property type="entry name" value="Guanylate_cyc"/>
    <property type="match status" value="1"/>
</dbReference>
<dbReference type="Pfam" id="PF05226">
    <property type="entry name" value="CHASE2"/>
    <property type="match status" value="2"/>
</dbReference>
<keyword evidence="4" id="KW-1185">Reference proteome</keyword>
<dbReference type="InterPro" id="IPR050697">
    <property type="entry name" value="Adenylyl/Guanylyl_Cyclase_3/4"/>
</dbReference>
<feature type="transmembrane region" description="Helical" evidence="1">
    <location>
        <begin position="12"/>
        <end position="36"/>
    </location>
</feature>
<dbReference type="InterPro" id="IPR029787">
    <property type="entry name" value="Nucleotide_cyclase"/>
</dbReference>
<reference evidence="3 4" key="1">
    <citation type="submission" date="2013-04" db="EMBL/GenBank/DDBJ databases">
        <title>The Genome Sequence of Treponema maltophilum ATCC 51939.</title>
        <authorList>
            <consortium name="The Broad Institute Genomics Platform"/>
            <person name="Earl A."/>
            <person name="Ward D."/>
            <person name="Feldgarden M."/>
            <person name="Gevers D."/>
            <person name="Leonetti C."/>
            <person name="Blanton J.M."/>
            <person name="Dewhirst F.E."/>
            <person name="Izard J."/>
            <person name="Walker B."/>
            <person name="Young S."/>
            <person name="Zeng Q."/>
            <person name="Gargeya S."/>
            <person name="Fitzgerald M."/>
            <person name="Haas B."/>
            <person name="Abouelleil A."/>
            <person name="Allen A.W."/>
            <person name="Alvarado L."/>
            <person name="Arachchi H.M."/>
            <person name="Berlin A.M."/>
            <person name="Chapman S.B."/>
            <person name="Gainer-Dewar J."/>
            <person name="Goldberg J."/>
            <person name="Griggs A."/>
            <person name="Gujja S."/>
            <person name="Hansen M."/>
            <person name="Howarth C."/>
            <person name="Imamovic A."/>
            <person name="Ireland A."/>
            <person name="Larimer J."/>
            <person name="McCowan C."/>
            <person name="Murphy C."/>
            <person name="Pearson M."/>
            <person name="Poon T.W."/>
            <person name="Priest M."/>
            <person name="Roberts A."/>
            <person name="Saif S."/>
            <person name="Shea T."/>
            <person name="Sisk P."/>
            <person name="Sykes S."/>
            <person name="Wortman J."/>
            <person name="Nusbaum C."/>
            <person name="Birren B."/>
        </authorList>
    </citation>
    <scope>NUCLEOTIDE SEQUENCE [LARGE SCALE GENOMIC DNA]</scope>
    <source>
        <strain evidence="3 4">ATCC 51939</strain>
    </source>
</reference>
<feature type="transmembrane region" description="Helical" evidence="1">
    <location>
        <begin position="577"/>
        <end position="600"/>
    </location>
</feature>